<evidence type="ECO:0000313" key="18">
    <source>
        <dbReference type="EMBL" id="XFO65113.1"/>
    </source>
</evidence>
<keyword evidence="12" id="KW-0902">Two-component regulatory system</keyword>
<comment type="cofactor">
    <cofactor evidence="2">
        <name>[4Fe-4S] cluster</name>
        <dbReference type="ChEBI" id="CHEBI:49883"/>
    </cofactor>
</comment>
<keyword evidence="16" id="KW-1133">Transmembrane helix</keyword>
<dbReference type="InterPro" id="IPR004358">
    <property type="entry name" value="Sig_transdc_His_kin-like_C"/>
</dbReference>
<dbReference type="PROSITE" id="PS50109">
    <property type="entry name" value="HIS_KIN"/>
    <property type="match status" value="1"/>
</dbReference>
<keyword evidence="16" id="KW-0812">Transmembrane</keyword>
<keyword evidence="10" id="KW-0418">Kinase</keyword>
<evidence type="ECO:0000256" key="12">
    <source>
        <dbReference type="ARBA" id="ARBA00023012"/>
    </source>
</evidence>
<proteinExistence type="predicted"/>
<dbReference type="RefSeq" id="WP_094605614.1">
    <property type="nucleotide sequence ID" value="NZ_CP155573.1"/>
</dbReference>
<evidence type="ECO:0000256" key="11">
    <source>
        <dbReference type="ARBA" id="ARBA00023004"/>
    </source>
</evidence>
<protein>
    <recommendedName>
        <fullName evidence="5">Oxygen sensor histidine kinase NreB</fullName>
        <ecNumber evidence="4">2.7.13.3</ecNumber>
    </recommendedName>
    <alternativeName>
        <fullName evidence="15">Nitrogen regulation protein B</fullName>
    </alternativeName>
</protein>
<dbReference type="PANTHER" id="PTHR24421">
    <property type="entry name" value="NITRATE/NITRITE SENSOR PROTEIN NARX-RELATED"/>
    <property type="match status" value="1"/>
</dbReference>
<gene>
    <name evidence="18" type="ORF">SPSIL_012220</name>
</gene>
<evidence type="ECO:0000256" key="3">
    <source>
        <dbReference type="ARBA" id="ARBA00004496"/>
    </source>
</evidence>
<dbReference type="SMART" id="SM00387">
    <property type="entry name" value="HATPase_c"/>
    <property type="match status" value="1"/>
</dbReference>
<dbReference type="InterPro" id="IPR050482">
    <property type="entry name" value="Sensor_HK_TwoCompSys"/>
</dbReference>
<feature type="domain" description="Histidine kinase" evidence="17">
    <location>
        <begin position="82"/>
        <end position="279"/>
    </location>
</feature>
<keyword evidence="16" id="KW-0472">Membrane</keyword>
<organism evidence="18 19">
    <name type="scientific">Sporomusa silvacetica DSM 10669</name>
    <dbReference type="NCBI Taxonomy" id="1123289"/>
    <lineage>
        <taxon>Bacteria</taxon>
        <taxon>Bacillati</taxon>
        <taxon>Bacillota</taxon>
        <taxon>Negativicutes</taxon>
        <taxon>Selenomonadales</taxon>
        <taxon>Sporomusaceae</taxon>
        <taxon>Sporomusa</taxon>
    </lineage>
</organism>
<dbReference type="InterPro" id="IPR036890">
    <property type="entry name" value="HATPase_C_sf"/>
</dbReference>
<evidence type="ECO:0000256" key="14">
    <source>
        <dbReference type="ARBA" id="ARBA00024827"/>
    </source>
</evidence>
<dbReference type="Pfam" id="PF02518">
    <property type="entry name" value="HATPase_c"/>
    <property type="match status" value="1"/>
</dbReference>
<evidence type="ECO:0000256" key="10">
    <source>
        <dbReference type="ARBA" id="ARBA00022777"/>
    </source>
</evidence>
<dbReference type="CDD" id="cd16917">
    <property type="entry name" value="HATPase_UhpB-NarQ-NarX-like"/>
    <property type="match status" value="1"/>
</dbReference>
<comment type="subcellular location">
    <subcellularLocation>
        <location evidence="3">Cytoplasm</location>
    </subcellularLocation>
</comment>
<evidence type="ECO:0000256" key="15">
    <source>
        <dbReference type="ARBA" id="ARBA00030800"/>
    </source>
</evidence>
<dbReference type="PRINTS" id="PR00344">
    <property type="entry name" value="BCTRLSENSOR"/>
</dbReference>
<keyword evidence="9" id="KW-0479">Metal-binding</keyword>
<evidence type="ECO:0000256" key="7">
    <source>
        <dbReference type="ARBA" id="ARBA00022490"/>
    </source>
</evidence>
<keyword evidence="6" id="KW-0004">4Fe-4S</keyword>
<keyword evidence="19" id="KW-1185">Reference proteome</keyword>
<comment type="catalytic activity">
    <reaction evidence="1">
        <text>ATP + protein L-histidine = ADP + protein N-phospho-L-histidine.</text>
        <dbReference type="EC" id="2.7.13.3"/>
    </reaction>
</comment>
<evidence type="ECO:0000256" key="4">
    <source>
        <dbReference type="ARBA" id="ARBA00012438"/>
    </source>
</evidence>
<evidence type="ECO:0000313" key="19">
    <source>
        <dbReference type="Proteomes" id="UP000216752"/>
    </source>
</evidence>
<dbReference type="Gene3D" id="3.30.565.10">
    <property type="entry name" value="Histidine kinase-like ATPase, C-terminal domain"/>
    <property type="match status" value="1"/>
</dbReference>
<dbReference type="InterPro" id="IPR011712">
    <property type="entry name" value="Sig_transdc_His_kin_sub3_dim/P"/>
</dbReference>
<evidence type="ECO:0000259" key="17">
    <source>
        <dbReference type="PROSITE" id="PS50109"/>
    </source>
</evidence>
<dbReference type="EMBL" id="CP155573">
    <property type="protein sequence ID" value="XFO65113.1"/>
    <property type="molecule type" value="Genomic_DNA"/>
</dbReference>
<sequence>MDIRKMKWISALIAAIFIGAFEFIRHQFLHVISMEWGNVLVAAVTGVLVFLYFHGIFALLENLYGKLQKEKEETAVLQERYRIAREIHDSVAQALFYMNIKMVEIETALRQRQEPWVAIGEVKEAIRLTDTDIRQHIFVLQKVPAEKIDLPEVIRQYIADYQEDSGIKVDLSVADNAGDSLSLQVKNKLFRILQELLQNIRKHAGARHVHVSLKRSEGQLFMIVRDNGKGLPVDSIKKQGLSFGLKILEDDISGIGGQLKLESFPGQGTTATISLDVKGKTLYEH</sequence>
<evidence type="ECO:0000256" key="6">
    <source>
        <dbReference type="ARBA" id="ARBA00022485"/>
    </source>
</evidence>
<dbReference type="EC" id="2.7.13.3" evidence="4"/>
<evidence type="ECO:0000256" key="1">
    <source>
        <dbReference type="ARBA" id="ARBA00000085"/>
    </source>
</evidence>
<dbReference type="Pfam" id="PF07730">
    <property type="entry name" value="HisKA_3"/>
    <property type="match status" value="1"/>
</dbReference>
<keyword evidence="13" id="KW-0411">Iron-sulfur</keyword>
<reference evidence="18" key="1">
    <citation type="submission" date="2024-05" db="EMBL/GenBank/DDBJ databases">
        <title>Isolation and characterization of Sporomusa carbonis sp. nov., a carboxydotrophic hydrogenogen in the genus of Sporomusa isolated from a charcoal burning pile.</title>
        <authorList>
            <person name="Boeer T."/>
            <person name="Rosenbaum F."/>
            <person name="Eysell L."/>
            <person name="Mueller V."/>
            <person name="Daniel R."/>
            <person name="Poehlein A."/>
        </authorList>
    </citation>
    <scope>NUCLEOTIDE SEQUENCE [LARGE SCALE GENOMIC DNA]</scope>
    <source>
        <strain evidence="18">DSM 10669</strain>
    </source>
</reference>
<dbReference type="InterPro" id="IPR005467">
    <property type="entry name" value="His_kinase_dom"/>
</dbReference>
<dbReference type="Proteomes" id="UP000216752">
    <property type="component" value="Chromosome"/>
</dbReference>
<dbReference type="Gene3D" id="1.20.5.1930">
    <property type="match status" value="1"/>
</dbReference>
<keyword evidence="7" id="KW-0963">Cytoplasm</keyword>
<accession>A0ABZ3IIC2</accession>
<evidence type="ECO:0000256" key="9">
    <source>
        <dbReference type="ARBA" id="ARBA00022723"/>
    </source>
</evidence>
<feature type="transmembrane region" description="Helical" evidence="16">
    <location>
        <begin position="36"/>
        <end position="60"/>
    </location>
</feature>
<feature type="transmembrane region" description="Helical" evidence="16">
    <location>
        <begin position="7"/>
        <end position="24"/>
    </location>
</feature>
<evidence type="ECO:0000256" key="16">
    <source>
        <dbReference type="SAM" id="Phobius"/>
    </source>
</evidence>
<name>A0ABZ3IIC2_9FIRM</name>
<keyword evidence="8" id="KW-0808">Transferase</keyword>
<evidence type="ECO:0000256" key="13">
    <source>
        <dbReference type="ARBA" id="ARBA00023014"/>
    </source>
</evidence>
<dbReference type="SUPFAM" id="SSF55874">
    <property type="entry name" value="ATPase domain of HSP90 chaperone/DNA topoisomerase II/histidine kinase"/>
    <property type="match status" value="1"/>
</dbReference>
<dbReference type="InterPro" id="IPR003594">
    <property type="entry name" value="HATPase_dom"/>
</dbReference>
<comment type="function">
    <text evidence="14">Member of the two-component regulatory system NreB/NreC involved in the control of dissimilatory nitrate/nitrite reduction in response to oxygen. NreB functions as a direct oxygen sensor histidine kinase which is autophosphorylated, in the absence of oxygen, probably at the conserved histidine residue, and transfers its phosphate group probably to a conserved aspartate residue of NreC. NreB/NreC activates the expression of the nitrate (narGHJI) and nitrite (nir) reductase operons, as well as the putative nitrate transporter gene narT.</text>
</comment>
<evidence type="ECO:0000256" key="2">
    <source>
        <dbReference type="ARBA" id="ARBA00001966"/>
    </source>
</evidence>
<evidence type="ECO:0000256" key="5">
    <source>
        <dbReference type="ARBA" id="ARBA00017322"/>
    </source>
</evidence>
<keyword evidence="11" id="KW-0408">Iron</keyword>
<evidence type="ECO:0000256" key="8">
    <source>
        <dbReference type="ARBA" id="ARBA00022679"/>
    </source>
</evidence>